<name>V3ZRL0_LOTGI</name>
<dbReference type="EMBL" id="KB203301">
    <property type="protein sequence ID" value="ESO85190.1"/>
    <property type="molecule type" value="Genomic_DNA"/>
</dbReference>
<dbReference type="AlphaFoldDB" id="V3ZRL0"/>
<evidence type="ECO:0000256" key="5">
    <source>
        <dbReference type="PROSITE-ProRule" id="PRU00205"/>
    </source>
</evidence>
<keyword evidence="2 5" id="KW-0812">Transmembrane</keyword>
<dbReference type="PANTHER" id="PTHR13439">
    <property type="entry name" value="CT120 PROTEIN"/>
    <property type="match status" value="1"/>
</dbReference>
<dbReference type="CTD" id="20233119"/>
<dbReference type="InterPro" id="IPR050846">
    <property type="entry name" value="TLCD"/>
</dbReference>
<dbReference type="Pfam" id="PF03798">
    <property type="entry name" value="TRAM_LAG1_CLN8"/>
    <property type="match status" value="1"/>
</dbReference>
<feature type="transmembrane region" description="Helical" evidence="6">
    <location>
        <begin position="62"/>
        <end position="81"/>
    </location>
</feature>
<dbReference type="PANTHER" id="PTHR13439:SF7">
    <property type="entry name" value="PROTEIN CLN8"/>
    <property type="match status" value="1"/>
</dbReference>
<feature type="transmembrane region" description="Helical" evidence="6">
    <location>
        <begin position="151"/>
        <end position="172"/>
    </location>
</feature>
<dbReference type="PROSITE" id="PS50922">
    <property type="entry name" value="TLC"/>
    <property type="match status" value="1"/>
</dbReference>
<evidence type="ECO:0000313" key="8">
    <source>
        <dbReference type="EMBL" id="ESO85190.1"/>
    </source>
</evidence>
<dbReference type="STRING" id="225164.V3ZRL0"/>
<dbReference type="GO" id="GO:0005783">
    <property type="term" value="C:endoplasmic reticulum"/>
    <property type="evidence" value="ECO:0007669"/>
    <property type="project" value="TreeGrafter"/>
</dbReference>
<dbReference type="GO" id="GO:0016020">
    <property type="term" value="C:membrane"/>
    <property type="evidence" value="ECO:0007669"/>
    <property type="project" value="UniProtKB-SubCell"/>
</dbReference>
<dbReference type="Proteomes" id="UP000030746">
    <property type="component" value="Unassembled WGS sequence"/>
</dbReference>
<feature type="non-terminal residue" evidence="8">
    <location>
        <position position="1"/>
    </location>
</feature>
<keyword evidence="4 5" id="KW-0472">Membrane</keyword>
<dbReference type="InterPro" id="IPR006634">
    <property type="entry name" value="TLC-dom"/>
</dbReference>
<dbReference type="KEGG" id="lgi:LOTGIDRAFT_130850"/>
<feature type="domain" description="TLC" evidence="7">
    <location>
        <begin position="1"/>
        <end position="183"/>
    </location>
</feature>
<proteinExistence type="predicted"/>
<dbReference type="GeneID" id="20233119"/>
<sequence length="203" mass="23543">TVGLWALFTPTAMDRDVIFGKTPTSSFAITVTVGFFAFECSALLISDIVFKSANVLLNLHHWLSLVGYYLVLQTGANHLFACKGLTLEMSTPFSALCWTMLKCGKEKSWIWKANQFLLVHTFHCRSIVECYFWYVSYVHWDYIYTQMPTSVFYALYIQLPLVTFVMTPYWTYKKTIQMIEQKDWNFEDSAKDKSYNGSIKKST</sequence>
<dbReference type="HOGENOM" id="CLU_1351884_0_0_1"/>
<keyword evidence="9" id="KW-1185">Reference proteome</keyword>
<dbReference type="RefSeq" id="XP_009064107.1">
    <property type="nucleotide sequence ID" value="XM_009065859.1"/>
</dbReference>
<dbReference type="GO" id="GO:0055088">
    <property type="term" value="P:lipid homeostasis"/>
    <property type="evidence" value="ECO:0007669"/>
    <property type="project" value="TreeGrafter"/>
</dbReference>
<gene>
    <name evidence="8" type="ORF">LOTGIDRAFT_130850</name>
</gene>
<comment type="subcellular location">
    <subcellularLocation>
        <location evidence="1">Membrane</location>
        <topology evidence="1">Multi-pass membrane protein</topology>
    </subcellularLocation>
</comment>
<feature type="transmembrane region" description="Helical" evidence="6">
    <location>
        <begin position="27"/>
        <end position="50"/>
    </location>
</feature>
<reference evidence="8 9" key="1">
    <citation type="journal article" date="2013" name="Nature">
        <title>Insights into bilaterian evolution from three spiralian genomes.</title>
        <authorList>
            <person name="Simakov O."/>
            <person name="Marletaz F."/>
            <person name="Cho S.J."/>
            <person name="Edsinger-Gonzales E."/>
            <person name="Havlak P."/>
            <person name="Hellsten U."/>
            <person name="Kuo D.H."/>
            <person name="Larsson T."/>
            <person name="Lv J."/>
            <person name="Arendt D."/>
            <person name="Savage R."/>
            <person name="Osoegawa K."/>
            <person name="de Jong P."/>
            <person name="Grimwood J."/>
            <person name="Chapman J.A."/>
            <person name="Shapiro H."/>
            <person name="Aerts A."/>
            <person name="Otillar R.P."/>
            <person name="Terry A.Y."/>
            <person name="Boore J.L."/>
            <person name="Grigoriev I.V."/>
            <person name="Lindberg D.R."/>
            <person name="Seaver E.C."/>
            <person name="Weisblat D.A."/>
            <person name="Putnam N.H."/>
            <person name="Rokhsar D.S."/>
        </authorList>
    </citation>
    <scope>NUCLEOTIDE SEQUENCE [LARGE SCALE GENOMIC DNA]</scope>
</reference>
<evidence type="ECO:0000256" key="3">
    <source>
        <dbReference type="ARBA" id="ARBA00022989"/>
    </source>
</evidence>
<organism evidence="8 9">
    <name type="scientific">Lottia gigantea</name>
    <name type="common">Giant owl limpet</name>
    <dbReference type="NCBI Taxonomy" id="225164"/>
    <lineage>
        <taxon>Eukaryota</taxon>
        <taxon>Metazoa</taxon>
        <taxon>Spiralia</taxon>
        <taxon>Lophotrochozoa</taxon>
        <taxon>Mollusca</taxon>
        <taxon>Gastropoda</taxon>
        <taxon>Patellogastropoda</taxon>
        <taxon>Lottioidea</taxon>
        <taxon>Lottiidae</taxon>
        <taxon>Lottia</taxon>
    </lineage>
</organism>
<evidence type="ECO:0000313" key="9">
    <source>
        <dbReference type="Proteomes" id="UP000030746"/>
    </source>
</evidence>
<protein>
    <recommendedName>
        <fullName evidence="7">TLC domain-containing protein</fullName>
    </recommendedName>
</protein>
<dbReference type="OMA" id="STPSICM"/>
<accession>V3ZRL0</accession>
<evidence type="ECO:0000259" key="7">
    <source>
        <dbReference type="PROSITE" id="PS50922"/>
    </source>
</evidence>
<evidence type="ECO:0000256" key="2">
    <source>
        <dbReference type="ARBA" id="ARBA00022692"/>
    </source>
</evidence>
<evidence type="ECO:0000256" key="4">
    <source>
        <dbReference type="ARBA" id="ARBA00023136"/>
    </source>
</evidence>
<evidence type="ECO:0000256" key="1">
    <source>
        <dbReference type="ARBA" id="ARBA00004141"/>
    </source>
</evidence>
<evidence type="ECO:0000256" key="6">
    <source>
        <dbReference type="SAM" id="Phobius"/>
    </source>
</evidence>
<keyword evidence="3 6" id="KW-1133">Transmembrane helix</keyword>
<dbReference type="OrthoDB" id="10052906at2759"/>